<keyword evidence="2" id="KW-0012">Acyltransferase</keyword>
<feature type="non-terminal residue" evidence="5">
    <location>
        <position position="1"/>
    </location>
</feature>
<dbReference type="Gene3D" id="3.40.630.30">
    <property type="match status" value="2"/>
</dbReference>
<dbReference type="AlphaFoldDB" id="A0A4Y7LD47"/>
<dbReference type="InterPro" id="IPR016181">
    <property type="entry name" value="Acyl_CoA_acyltransferase"/>
</dbReference>
<gene>
    <name evidence="5" type="ORF">C5167_044989</name>
</gene>
<dbReference type="CDD" id="cd04301">
    <property type="entry name" value="NAT_SF"/>
    <property type="match status" value="1"/>
</dbReference>
<evidence type="ECO:0000256" key="3">
    <source>
        <dbReference type="ARBA" id="ARBA00025786"/>
    </source>
</evidence>
<dbReference type="GO" id="GO:1990190">
    <property type="term" value="F:protein-N-terminal-glutamate acetyltransferase activity"/>
    <property type="evidence" value="ECO:0007669"/>
    <property type="project" value="TreeGrafter"/>
</dbReference>
<dbReference type="InterPro" id="IPR000182">
    <property type="entry name" value="GNAT_dom"/>
</dbReference>
<feature type="domain" description="N-acetyltransferase" evidence="4">
    <location>
        <begin position="1"/>
        <end position="154"/>
    </location>
</feature>
<protein>
    <recommendedName>
        <fullName evidence="4">N-acetyltransferase domain-containing protein</fullName>
    </recommendedName>
</protein>
<dbReference type="STRING" id="3469.A0A4Y7LD47"/>
<evidence type="ECO:0000256" key="1">
    <source>
        <dbReference type="ARBA" id="ARBA00022679"/>
    </source>
</evidence>
<evidence type="ECO:0000259" key="4">
    <source>
        <dbReference type="PROSITE" id="PS51186"/>
    </source>
</evidence>
<dbReference type="PANTHER" id="PTHR23091">
    <property type="entry name" value="N-TERMINAL ACETYLTRANSFERASE"/>
    <property type="match status" value="1"/>
</dbReference>
<evidence type="ECO:0000313" key="5">
    <source>
        <dbReference type="EMBL" id="RZC82201.1"/>
    </source>
</evidence>
<evidence type="ECO:0000313" key="6">
    <source>
        <dbReference type="Proteomes" id="UP000316621"/>
    </source>
</evidence>
<keyword evidence="1" id="KW-0808">Transferase</keyword>
<evidence type="ECO:0000256" key="2">
    <source>
        <dbReference type="ARBA" id="ARBA00023315"/>
    </source>
</evidence>
<dbReference type="InterPro" id="IPR045047">
    <property type="entry name" value="Ard1-like"/>
</dbReference>
<dbReference type="Gramene" id="RZC82201">
    <property type="protein sequence ID" value="RZC82201"/>
    <property type="gene ID" value="C5167_044989"/>
</dbReference>
<dbReference type="GO" id="GO:0031415">
    <property type="term" value="C:NatA complex"/>
    <property type="evidence" value="ECO:0007669"/>
    <property type="project" value="InterPro"/>
</dbReference>
<proteinExistence type="inferred from homology"/>
<dbReference type="Proteomes" id="UP000316621">
    <property type="component" value="Chromosome 11"/>
</dbReference>
<accession>A0A4Y7LD47</accession>
<dbReference type="EMBL" id="CM010725">
    <property type="protein sequence ID" value="RZC82201.1"/>
    <property type="molecule type" value="Genomic_DNA"/>
</dbReference>
<comment type="similarity">
    <text evidence="3">Belongs to the acetyltransferase family. ARD1 subfamily.</text>
</comment>
<dbReference type="PANTHER" id="PTHR23091:SF4">
    <property type="entry name" value="N-TERMINAL AMINO-ACID N(ALPHA)-ACETYLTRANSFERASE NATA"/>
    <property type="match status" value="1"/>
</dbReference>
<organism evidence="5 6">
    <name type="scientific">Papaver somniferum</name>
    <name type="common">Opium poppy</name>
    <dbReference type="NCBI Taxonomy" id="3469"/>
    <lineage>
        <taxon>Eukaryota</taxon>
        <taxon>Viridiplantae</taxon>
        <taxon>Streptophyta</taxon>
        <taxon>Embryophyta</taxon>
        <taxon>Tracheophyta</taxon>
        <taxon>Spermatophyta</taxon>
        <taxon>Magnoliopsida</taxon>
        <taxon>Ranunculales</taxon>
        <taxon>Papaveraceae</taxon>
        <taxon>Papaveroideae</taxon>
        <taxon>Papaver</taxon>
    </lineage>
</organism>
<reference evidence="5 6" key="1">
    <citation type="journal article" date="2018" name="Science">
        <title>The opium poppy genome and morphinan production.</title>
        <authorList>
            <person name="Guo L."/>
            <person name="Winzer T."/>
            <person name="Yang X."/>
            <person name="Li Y."/>
            <person name="Ning Z."/>
            <person name="He Z."/>
            <person name="Teodor R."/>
            <person name="Lu Y."/>
            <person name="Bowser T.A."/>
            <person name="Graham I.A."/>
            <person name="Ye K."/>
        </authorList>
    </citation>
    <scope>NUCLEOTIDE SEQUENCE [LARGE SCALE GENOMIC DNA]</scope>
    <source>
        <strain evidence="6">cv. HN1</strain>
        <tissue evidence="5">Leaves</tissue>
    </source>
</reference>
<keyword evidence="6" id="KW-1185">Reference proteome</keyword>
<dbReference type="Pfam" id="PF00583">
    <property type="entry name" value="Acetyltransf_1"/>
    <property type="match status" value="2"/>
</dbReference>
<feature type="domain" description="N-acetyltransferase" evidence="4">
    <location>
        <begin position="155"/>
        <end position="275"/>
    </location>
</feature>
<name>A0A4Y7LD47_PAPSO</name>
<dbReference type="PROSITE" id="PS51186">
    <property type="entry name" value="GNAT"/>
    <property type="match status" value="2"/>
</dbReference>
<sequence length="295" mass="33232">IQLWLKSDKQQCLIYQRFKLVTCFVFQRNWDYFLYEEYIVFWPQLVYVAEDPGNGCIVGFIFAQVDGEGGKSHGYIANLGVLHTHRKLGIATKLMDASQNALVQEYGSEYVSLHVRTSNQATINLYTEKLGYSYGIAANFYGNGEDAYRSCDLVCFPGEDPVVCSSYFEDSILSTLEVAYVAEYGGRIVGYVVSTILEKEPEEEESKGIAAKLMTAAQNALVQEYGCECVYLNVRPSNYAAINLYTKILGYKFHDTTAKFYDDGEDAYVMRKQLQGKQPNHLVLGFSHGGGCFWS</sequence>
<dbReference type="SUPFAM" id="SSF55729">
    <property type="entry name" value="Acyl-CoA N-acyltransferases (Nat)"/>
    <property type="match status" value="2"/>
</dbReference>
<dbReference type="GO" id="GO:1990189">
    <property type="term" value="F:protein N-terminal-serine acetyltransferase activity"/>
    <property type="evidence" value="ECO:0007669"/>
    <property type="project" value="TreeGrafter"/>
</dbReference>